<keyword evidence="3 9" id="KW-0934">Plastid</keyword>
<sequence length="494" mass="56321">MHFQTELKLLIQSSCSFIYILTYEEERLESIIKSVASDDLCQALYTWDFVQGFTLGNDNSQDTKKNPLRALEFIDSFNVNADAIFLLKDFHLFFSDISILRKIRNLSRKLDVSNHVVLIAGNDPSIPNELKHLMHYLRLPLPNKYELQLELHRLFDKLSIAHPSLSNHVNVIARLSQGLSINQLRKIMSKLMVDITDLDDVYLQRFLEEKQKYISQTSLLEICYPTVSLDDIGGIDNLKTWLLMRSNAFSESSRNYGLPYPKGVLLLGIQGTGKSLTAKAIANTWNLVLLRLDIGKLFAGVVGQSEANTREMIQVVEASAPCVLWIDEIDKVFDKNLASNDSGTSNRVLATLLTWLSDKTTPVFIVATANSIANMPAEVTRKGRFDEIFFLNLPSTVERKKIFQVHLQKIRPETWHRYNLDYMAEYSKLFSGAEIRQVLVEAMHIAFIQNRDFTSLDILNAMDQIIPLAFSDYDSVHRIQELASLGKFRLASSY</sequence>
<evidence type="ECO:0000256" key="5">
    <source>
        <dbReference type="ARBA" id="ARBA00022840"/>
    </source>
</evidence>
<name>A0A1G4NUY0_9FLOR</name>
<dbReference type="PANTHER" id="PTHR42960:SF1">
    <property type="entry name" value="YCF46 PROTEIN"/>
    <property type="match status" value="1"/>
</dbReference>
<dbReference type="GeneID" id="30000630"/>
<dbReference type="GO" id="GO:0016887">
    <property type="term" value="F:ATP hydrolysis activity"/>
    <property type="evidence" value="ECO:0007669"/>
    <property type="project" value="InterPro"/>
</dbReference>
<dbReference type="RefSeq" id="YP_009314045.1">
    <property type="nucleotide sequence ID" value="NC_031660.1"/>
</dbReference>
<dbReference type="SMART" id="SM00382">
    <property type="entry name" value="AAA"/>
    <property type="match status" value="1"/>
</dbReference>
<evidence type="ECO:0000256" key="1">
    <source>
        <dbReference type="ARBA" id="ARBA00004229"/>
    </source>
</evidence>
<reference evidence="9" key="1">
    <citation type="submission" date="2016-10" db="EMBL/GenBank/DDBJ databases">
        <title>Chloroplast genomes as a tool to resolve red algal phylogenies: a case study in the Nemaliales.</title>
        <authorList>
            <person name="Costa J.F."/>
            <person name="Lin S.M."/>
            <person name="Macaya E.C."/>
            <person name="Fernandez-Garcia C."/>
            <person name="Verbruggen H."/>
        </authorList>
    </citation>
    <scope>NUCLEOTIDE SEQUENCE</scope>
    <source>
        <strain evidence="9">J.0158</strain>
    </source>
</reference>
<comment type="subcellular location">
    <subcellularLocation>
        <location evidence="1">Plastid</location>
        <location evidence="1">Chloroplast</location>
    </subcellularLocation>
</comment>
<organism evidence="9">
    <name type="scientific">Izziella formosana</name>
    <dbReference type="NCBI Taxonomy" id="1653389"/>
    <lineage>
        <taxon>Eukaryota</taxon>
        <taxon>Rhodophyta</taxon>
        <taxon>Florideophyceae</taxon>
        <taxon>Nemaliophycidae</taxon>
        <taxon>Nemaliales</taxon>
        <taxon>Liagoraceae</taxon>
        <taxon>Izziella</taxon>
    </lineage>
</organism>
<keyword evidence="2 9" id="KW-0150">Chloroplast</keyword>
<dbReference type="Gene3D" id="1.10.8.60">
    <property type="match status" value="1"/>
</dbReference>
<evidence type="ECO:0000256" key="3">
    <source>
        <dbReference type="ARBA" id="ARBA00022640"/>
    </source>
</evidence>
<dbReference type="CDD" id="cd19507">
    <property type="entry name" value="RecA-like_Ycf46-like"/>
    <property type="match status" value="1"/>
</dbReference>
<evidence type="ECO:0000256" key="4">
    <source>
        <dbReference type="ARBA" id="ARBA00022741"/>
    </source>
</evidence>
<accession>A0A1G4NUY0</accession>
<dbReference type="PANTHER" id="PTHR42960">
    <property type="entry name" value="YCF46 PROTEIN"/>
    <property type="match status" value="1"/>
</dbReference>
<evidence type="ECO:0000313" key="9">
    <source>
        <dbReference type="EMBL" id="SCW22299.1"/>
    </source>
</evidence>
<feature type="domain" description="AAA+ ATPase" evidence="8">
    <location>
        <begin position="260"/>
        <end position="395"/>
    </location>
</feature>
<dbReference type="Pfam" id="PF00004">
    <property type="entry name" value="AAA"/>
    <property type="match status" value="1"/>
</dbReference>
<protein>
    <recommendedName>
        <fullName evidence="7">Uncharacterized AAA domain-containing protein ycf46</fullName>
    </recommendedName>
</protein>
<dbReference type="InterPro" id="IPR003959">
    <property type="entry name" value="ATPase_AAA_core"/>
</dbReference>
<keyword evidence="5" id="KW-0067">ATP-binding</keyword>
<proteinExistence type="inferred from homology"/>
<evidence type="ECO:0000256" key="6">
    <source>
        <dbReference type="ARBA" id="ARBA00038088"/>
    </source>
</evidence>
<reference evidence="9" key="2">
    <citation type="submission" date="2016-10" db="EMBL/GenBank/DDBJ databases">
        <authorList>
            <person name="de Groot N.N."/>
        </authorList>
    </citation>
    <scope>NUCLEOTIDE SEQUENCE</scope>
    <source>
        <strain evidence="9">J.0158</strain>
    </source>
</reference>
<dbReference type="EMBL" id="LT622868">
    <property type="protein sequence ID" value="SCW22299.1"/>
    <property type="molecule type" value="Genomic_DNA"/>
</dbReference>
<dbReference type="InterPro" id="IPR052381">
    <property type="entry name" value="AAA_domain_protein"/>
</dbReference>
<keyword evidence="4" id="KW-0547">Nucleotide-binding</keyword>
<dbReference type="SUPFAM" id="SSF52540">
    <property type="entry name" value="P-loop containing nucleoside triphosphate hydrolases"/>
    <property type="match status" value="1"/>
</dbReference>
<dbReference type="AlphaFoldDB" id="A0A1G4NUY0"/>
<geneLocation type="chloroplast" evidence="9"/>
<dbReference type="GO" id="GO:0005524">
    <property type="term" value="F:ATP binding"/>
    <property type="evidence" value="ECO:0007669"/>
    <property type="project" value="UniProtKB-KW"/>
</dbReference>
<comment type="similarity">
    <text evidence="6">Belongs to the AAA ATPase family. Highly divergent.</text>
</comment>
<dbReference type="InterPro" id="IPR027417">
    <property type="entry name" value="P-loop_NTPase"/>
</dbReference>
<dbReference type="InterPro" id="IPR003593">
    <property type="entry name" value="AAA+_ATPase"/>
</dbReference>
<dbReference type="Gene3D" id="3.40.50.300">
    <property type="entry name" value="P-loop containing nucleotide triphosphate hydrolases"/>
    <property type="match status" value="1"/>
</dbReference>
<dbReference type="GO" id="GO:0009507">
    <property type="term" value="C:chloroplast"/>
    <property type="evidence" value="ECO:0007669"/>
    <property type="project" value="UniProtKB-SubCell"/>
</dbReference>
<evidence type="ECO:0000256" key="7">
    <source>
        <dbReference type="ARBA" id="ARBA00040480"/>
    </source>
</evidence>
<gene>
    <name evidence="9" type="primary">ycf46</name>
    <name evidence="9" type="ORF">J0158_39</name>
</gene>
<evidence type="ECO:0000256" key="2">
    <source>
        <dbReference type="ARBA" id="ARBA00022528"/>
    </source>
</evidence>
<evidence type="ECO:0000259" key="8">
    <source>
        <dbReference type="SMART" id="SM00382"/>
    </source>
</evidence>